<dbReference type="PROSITE" id="PS01023">
    <property type="entry name" value="PTR2_2"/>
    <property type="match status" value="1"/>
</dbReference>
<evidence type="ECO:0000256" key="3">
    <source>
        <dbReference type="ARBA" id="ARBA00022475"/>
    </source>
</evidence>
<feature type="transmembrane region" description="Helical" evidence="10">
    <location>
        <begin position="552"/>
        <end position="574"/>
    </location>
</feature>
<feature type="transmembrane region" description="Helical" evidence="10">
    <location>
        <begin position="465"/>
        <end position="484"/>
    </location>
</feature>
<dbReference type="InterPro" id="IPR000109">
    <property type="entry name" value="POT_fam"/>
</dbReference>
<keyword evidence="3" id="KW-1003">Cell membrane</keyword>
<gene>
    <name evidence="11" type="ORF">V0U35_04845</name>
</gene>
<dbReference type="InterPro" id="IPR050171">
    <property type="entry name" value="MFS_Transporters"/>
</dbReference>
<feature type="transmembrane region" description="Helical" evidence="10">
    <location>
        <begin position="91"/>
        <end position="108"/>
    </location>
</feature>
<reference evidence="11 12" key="1">
    <citation type="submission" date="2024-01" db="EMBL/GenBank/DDBJ databases">
        <title>Hyphobacterium bacterium isolated from marine sediment.</title>
        <authorList>
            <person name="Zhao S."/>
        </authorList>
    </citation>
    <scope>NUCLEOTIDE SEQUENCE [LARGE SCALE GENOMIC DNA]</scope>
    <source>
        <strain evidence="11 12">Y60-23</strain>
    </source>
</reference>
<feature type="transmembrane region" description="Helical" evidence="10">
    <location>
        <begin position="61"/>
        <end position="82"/>
    </location>
</feature>
<keyword evidence="2 8" id="KW-0813">Transport</keyword>
<sequence>MTDTPAKASGASTDTSFFGHPKGLAILFLTEMWERFSYYGMRGLLIIYLTQHFLFSDERSSLIYGAYTALVYIMTIIGGTLADRYLGQRKAVTYGAILLVLGHGLMAFEGAGSREVFDYNGTQYEITLDGRGGDANQIVVSQTGQSTISFGEGASVMLVDNPDAVGLPAEMPFSEDMTRVEQEELYVNILYLALALIIAGVGFLKANISTIVGALYNLGDPKRDSGFTLFYMGINLGSFLATMTIGWIGIAYGWKYGFGLAGIGMLLGLLTFWLFQGWLEGKADPPDPEKLKKSFLGPINVEMACYLAGPAIIAVAMLSVMNPSGFGSVSLILGIIMLAVLVGYALFLTKGEERGQMLAATYFVLAQIPFWALFEQAGSSLNLFTDRLVDRTMFGVSVPAPVFQSLNAGFIILFAPIIAWLWVALAKRKLNPSTPVKFAFGVFMAGLGFYVLVAGINLTGSGALVPVYFVFLIYLIHTLGELTLSPVGLSAVTKLAPARVVGMTMGAWFLYSGLSNYLASVIAAQTGAETLGGQLTDPDAAMAGYADVYSQVGMWAMAIALGMLLLSPVIKWLMGSAAKEMVPHPTETEAGGPSMDRSSGAP</sequence>
<proteinExistence type="inferred from homology"/>
<comment type="caution">
    <text evidence="11">The sequence shown here is derived from an EMBL/GenBank/DDBJ whole genome shotgun (WGS) entry which is preliminary data.</text>
</comment>
<feature type="region of interest" description="Disordered" evidence="9">
    <location>
        <begin position="583"/>
        <end position="602"/>
    </location>
</feature>
<keyword evidence="12" id="KW-1185">Reference proteome</keyword>
<dbReference type="NCBIfam" id="TIGR00924">
    <property type="entry name" value="yjdL_sub1_fam"/>
    <property type="match status" value="1"/>
</dbReference>
<keyword evidence="4 8" id="KW-0812">Transmembrane</keyword>
<feature type="transmembrane region" description="Helical" evidence="10">
    <location>
        <begin position="295"/>
        <end position="320"/>
    </location>
</feature>
<evidence type="ECO:0000256" key="8">
    <source>
        <dbReference type="RuleBase" id="RU003755"/>
    </source>
</evidence>
<name>A0ABU7LWU9_9PROT</name>
<protein>
    <submittedName>
        <fullName evidence="11">Peptide MFS transporter</fullName>
    </submittedName>
</protein>
<keyword evidence="5" id="KW-0653">Protein transport</keyword>
<dbReference type="InterPro" id="IPR005279">
    <property type="entry name" value="Dipep/tripep_permease"/>
</dbReference>
<keyword evidence="7 10" id="KW-0472">Membrane</keyword>
<evidence type="ECO:0000256" key="1">
    <source>
        <dbReference type="ARBA" id="ARBA00004651"/>
    </source>
</evidence>
<dbReference type="Proteomes" id="UP001310692">
    <property type="component" value="Unassembled WGS sequence"/>
</dbReference>
<dbReference type="EMBL" id="JAZDRO010000001">
    <property type="protein sequence ID" value="MEE2566000.1"/>
    <property type="molecule type" value="Genomic_DNA"/>
</dbReference>
<dbReference type="PANTHER" id="PTHR23517">
    <property type="entry name" value="RESISTANCE PROTEIN MDTM, PUTATIVE-RELATED-RELATED"/>
    <property type="match status" value="1"/>
</dbReference>
<dbReference type="PANTHER" id="PTHR23517:SF15">
    <property type="entry name" value="PROTON-DEPENDENT OLIGOPEPTIDE FAMILY TRANSPORT PROTEIN"/>
    <property type="match status" value="1"/>
</dbReference>
<feature type="transmembrane region" description="Helical" evidence="10">
    <location>
        <begin position="326"/>
        <end position="348"/>
    </location>
</feature>
<evidence type="ECO:0000256" key="6">
    <source>
        <dbReference type="ARBA" id="ARBA00022989"/>
    </source>
</evidence>
<dbReference type="Gene3D" id="1.20.1250.20">
    <property type="entry name" value="MFS general substrate transporter like domains"/>
    <property type="match status" value="2"/>
</dbReference>
<evidence type="ECO:0000256" key="7">
    <source>
        <dbReference type="ARBA" id="ARBA00023136"/>
    </source>
</evidence>
<comment type="subcellular location">
    <subcellularLocation>
        <location evidence="1">Cell membrane</location>
        <topology evidence="1">Multi-pass membrane protein</topology>
    </subcellularLocation>
    <subcellularLocation>
        <location evidence="8">Membrane</location>
        <topology evidence="8">Multi-pass membrane protein</topology>
    </subcellularLocation>
</comment>
<accession>A0ABU7LWU9</accession>
<dbReference type="SUPFAM" id="SSF103473">
    <property type="entry name" value="MFS general substrate transporter"/>
    <property type="match status" value="1"/>
</dbReference>
<evidence type="ECO:0000313" key="12">
    <source>
        <dbReference type="Proteomes" id="UP001310692"/>
    </source>
</evidence>
<dbReference type="Pfam" id="PF00854">
    <property type="entry name" value="PTR2"/>
    <property type="match status" value="1"/>
</dbReference>
<dbReference type="CDD" id="cd17346">
    <property type="entry name" value="MFS_DtpA_like"/>
    <property type="match status" value="1"/>
</dbReference>
<evidence type="ECO:0000256" key="10">
    <source>
        <dbReference type="SAM" id="Phobius"/>
    </source>
</evidence>
<evidence type="ECO:0000313" key="11">
    <source>
        <dbReference type="EMBL" id="MEE2566000.1"/>
    </source>
</evidence>
<comment type="similarity">
    <text evidence="8">Belongs to the major facilitator superfamily. Proton-dependent oligopeptide transporter (POT/PTR) (TC 2.A.17) family.</text>
</comment>
<evidence type="ECO:0000256" key="9">
    <source>
        <dbReference type="SAM" id="MobiDB-lite"/>
    </source>
</evidence>
<organism evidence="11 12">
    <name type="scientific">Hyphobacterium marinum</name>
    <dbReference type="NCBI Taxonomy" id="3116574"/>
    <lineage>
        <taxon>Bacteria</taxon>
        <taxon>Pseudomonadati</taxon>
        <taxon>Pseudomonadota</taxon>
        <taxon>Alphaproteobacteria</taxon>
        <taxon>Maricaulales</taxon>
        <taxon>Maricaulaceae</taxon>
        <taxon>Hyphobacterium</taxon>
    </lineage>
</organism>
<feature type="transmembrane region" description="Helical" evidence="10">
    <location>
        <begin position="228"/>
        <end position="250"/>
    </location>
</feature>
<feature type="transmembrane region" description="Helical" evidence="10">
    <location>
        <begin position="256"/>
        <end position="275"/>
    </location>
</feature>
<dbReference type="InterPro" id="IPR036259">
    <property type="entry name" value="MFS_trans_sf"/>
</dbReference>
<feature type="transmembrane region" description="Helical" evidence="10">
    <location>
        <begin position="438"/>
        <end position="459"/>
    </location>
</feature>
<feature type="transmembrane region" description="Helical" evidence="10">
    <location>
        <begin position="36"/>
        <end position="55"/>
    </location>
</feature>
<evidence type="ECO:0000256" key="4">
    <source>
        <dbReference type="ARBA" id="ARBA00022692"/>
    </source>
</evidence>
<feature type="transmembrane region" description="Helical" evidence="10">
    <location>
        <begin position="189"/>
        <end position="216"/>
    </location>
</feature>
<evidence type="ECO:0000256" key="5">
    <source>
        <dbReference type="ARBA" id="ARBA00022856"/>
    </source>
</evidence>
<keyword evidence="5" id="KW-0571">Peptide transport</keyword>
<feature type="transmembrane region" description="Helical" evidence="10">
    <location>
        <begin position="406"/>
        <end position="426"/>
    </location>
</feature>
<dbReference type="InterPro" id="IPR018456">
    <property type="entry name" value="PTR2_symporter_CS"/>
</dbReference>
<evidence type="ECO:0000256" key="2">
    <source>
        <dbReference type="ARBA" id="ARBA00022448"/>
    </source>
</evidence>
<keyword evidence="6 10" id="KW-1133">Transmembrane helix</keyword>